<feature type="region of interest" description="Disordered" evidence="2">
    <location>
        <begin position="218"/>
        <end position="286"/>
    </location>
</feature>
<dbReference type="InterPro" id="IPR040467">
    <property type="entry name" value="CCDC66_dom"/>
</dbReference>
<feature type="domain" description="CCDC66" evidence="3">
    <location>
        <begin position="512"/>
        <end position="616"/>
    </location>
</feature>
<protein>
    <submittedName>
        <fullName evidence="4">Coiled-coil domain-containing protein 66</fullName>
    </submittedName>
</protein>
<feature type="compositionally biased region" description="Basic and acidic residues" evidence="2">
    <location>
        <begin position="734"/>
        <end position="747"/>
    </location>
</feature>
<sequence>MLTASRTANITVVTLRSLSGSRHRSSVTTYRQQHRRDGRLPSRRERDGLLFELENGKPKLILLSRGVEKNAAKLSCRSRVANILSSRQPSCVEEVQGEEHPARQQAGRQRETKNKAGGAAASFASNNTTTTTGGRSTTVSSSKTLKVVAKGKSDRHKHGTTVGSLRGNGKTGQPQSSGTRAGGKVGLKDALVSGNAGLKDSVVCLTSEQLQQILNTVQTTSNGQDPPEDHRTQGNPADSKSGSSMNEGGRGKRKEEDRGGGEEIKRGEGGEGTDRPGSSQDKDNRLPGCLFSWLEERQSESRAAIDAKKAQWRRELAAAGSKLTLIKTLYTSCPAPHDGQTKLELVATLKLTVVSEKRSRTHPPNKRKCTSKPVAHLFEEISFHIEHALMTVDEQVAMKQQQQRSAPGRLQEVTPMEVLSVERKEEQKRRWLEELDQQREETTERRRREKLLQQQTEDHEHWASHFDSLQRRPPVQTAAPSAPPPALSNGSERGDWEPSSSLSLVWEAMSSCGAESVGGASVDTTSGYPTRTSYLRSMTALLDPAQIEERERRRLKQLEQQRAIEAQVEEKRRQREREEARRREEEEEEERRVVYDREMLEKRYGVDTQKEKQKEQQSYQDEQPNKGNNEKRHQENSEPVAVTRQGEGLEEVSSSASPYKHTAVQTEAVPSFPLRADRVQTPDVSAQYQPPPSLSSAPPNSRSRAVRTGKENICLPGGGGSRGGGGGDPYEAFARTEKSRRDKRRPEWNTQRPSRQFVPASERYPASLQRNRQESRMKRQAELLALQEKACLSKTNPPPQNQEPRLCSNPTQTRTSPTRKIGGLLVESVSRGHNVSAAVSTERGRSPPVPAVRHRVQSQQAPPSSTPPPPPPPVLEFIPYLRTDEVFKLDPLEPADTPPPHTHTEAPPQSSGSPPAPSHRDRLLHPELLRNTHTHRQQEILRGLAQLRQGLLQKQRELETDLNPLLKRHDNELR</sequence>
<feature type="compositionally biased region" description="Low complexity" evidence="2">
    <location>
        <begin position="694"/>
        <end position="703"/>
    </location>
</feature>
<dbReference type="GO" id="GO:0008017">
    <property type="term" value="F:microtubule binding"/>
    <property type="evidence" value="ECO:0007669"/>
    <property type="project" value="TreeGrafter"/>
</dbReference>
<feature type="region of interest" description="Disordered" evidence="2">
    <location>
        <begin position="471"/>
        <end position="500"/>
    </location>
</feature>
<feature type="region of interest" description="Disordered" evidence="2">
    <location>
        <begin position="565"/>
        <end position="820"/>
    </location>
</feature>
<feature type="compositionally biased region" description="Polar residues" evidence="2">
    <location>
        <begin position="808"/>
        <end position="818"/>
    </location>
</feature>
<dbReference type="InterPro" id="IPR039183">
    <property type="entry name" value="CCD66"/>
</dbReference>
<feature type="compositionally biased region" description="Basic and acidic residues" evidence="2">
    <location>
        <begin position="771"/>
        <end position="781"/>
    </location>
</feature>
<evidence type="ECO:0000259" key="3">
    <source>
        <dbReference type="Pfam" id="PF15236"/>
    </source>
</evidence>
<feature type="compositionally biased region" description="Polar residues" evidence="2">
    <location>
        <begin position="233"/>
        <end position="246"/>
    </location>
</feature>
<reference evidence="4" key="1">
    <citation type="journal article" date="2011" name="Comp. Biochem. Physiol. Part D Genomics Proteomics">
        <title>Analysis of single nucleotide polymorphisms in three chromosomes of European sea bass Dicentrarchus labrax.</title>
        <authorList>
            <person name="Kuhl H."/>
            <person name="Tine M."/>
            <person name="Hecht J."/>
            <person name="Knaust F."/>
            <person name="Reinhardt R."/>
        </authorList>
    </citation>
    <scope>NUCLEOTIDE SEQUENCE</scope>
</reference>
<feature type="region of interest" description="Disordered" evidence="2">
    <location>
        <begin position="21"/>
        <end position="43"/>
    </location>
</feature>
<evidence type="ECO:0000256" key="1">
    <source>
        <dbReference type="SAM" id="Coils"/>
    </source>
</evidence>
<feature type="compositionally biased region" description="Pro residues" evidence="2">
    <location>
        <begin position="864"/>
        <end position="874"/>
    </location>
</feature>
<feature type="compositionally biased region" description="Basic and acidic residues" evidence="2">
    <location>
        <begin position="568"/>
        <end position="615"/>
    </location>
</feature>
<dbReference type="PANTHER" id="PTHR22736">
    <property type="entry name" value="COILED-COIL DOMAIN-CONTAINING PROTEIN 66"/>
    <property type="match status" value="1"/>
</dbReference>
<dbReference type="GO" id="GO:0005929">
    <property type="term" value="C:cilium"/>
    <property type="evidence" value="ECO:0007669"/>
    <property type="project" value="TreeGrafter"/>
</dbReference>
<dbReference type="EMBL" id="FQ310506">
    <property type="protein sequence ID" value="CBN80654.1"/>
    <property type="molecule type" value="Genomic_DNA"/>
</dbReference>
<dbReference type="GO" id="GO:0005874">
    <property type="term" value="C:microtubule"/>
    <property type="evidence" value="ECO:0007669"/>
    <property type="project" value="TreeGrafter"/>
</dbReference>
<keyword evidence="1" id="KW-0175">Coiled coil</keyword>
<reference evidence="4" key="2">
    <citation type="journal article" date="2011" name="Genomics">
        <title>Directed sequencing and annotation of three Dicentrarchus labrax L. chromosomes by applying Sanger- and pyrosequencing technologies on pooled DNA of comparatively mapped BAC clones.</title>
        <authorList>
            <person name="Kuhl H."/>
            <person name="Tine M."/>
            <person name="Beck A."/>
            <person name="Timmermann B."/>
            <person name="Kodira C."/>
            <person name="Reinhardt R."/>
        </authorList>
    </citation>
    <scope>NUCLEOTIDE SEQUENCE</scope>
</reference>
<evidence type="ECO:0000313" key="4">
    <source>
        <dbReference type="EMBL" id="CBN80654.1"/>
    </source>
</evidence>
<feature type="coiled-coil region" evidence="1">
    <location>
        <begin position="421"/>
        <end position="452"/>
    </location>
</feature>
<feature type="compositionally biased region" description="Basic and acidic residues" evidence="2">
    <location>
        <begin position="97"/>
        <end position="114"/>
    </location>
</feature>
<evidence type="ECO:0000256" key="2">
    <source>
        <dbReference type="SAM" id="MobiDB-lite"/>
    </source>
</evidence>
<feature type="region of interest" description="Disordered" evidence="2">
    <location>
        <begin position="890"/>
        <end position="921"/>
    </location>
</feature>
<reference evidence="4" key="3">
    <citation type="journal article" date="2011" name="Mar. Genomics">
        <title>Comparative analysis of intronless genes in teleost fish genomes: Insights into their evolution and molecular function.</title>
        <authorList>
            <person name="Tine M."/>
            <person name="Kuhl H."/>
            <person name="Beck A."/>
            <person name="Bargelloni L."/>
            <person name="Reinhardt R."/>
        </authorList>
    </citation>
    <scope>NUCLEOTIDE SEQUENCE</scope>
</reference>
<feature type="region of interest" description="Disordered" evidence="2">
    <location>
        <begin position="834"/>
        <end position="876"/>
    </location>
</feature>
<dbReference type="AlphaFoldDB" id="E6ZGD7"/>
<feature type="compositionally biased region" description="Low complexity" evidence="2">
    <location>
        <begin position="115"/>
        <end position="150"/>
    </location>
</feature>
<dbReference type="Pfam" id="PF15236">
    <property type="entry name" value="CCDC66"/>
    <property type="match status" value="1"/>
</dbReference>
<name>E6ZGD7_DICLA</name>
<proteinExistence type="predicted"/>
<feature type="region of interest" description="Disordered" evidence="2">
    <location>
        <begin position="87"/>
        <end position="185"/>
    </location>
</feature>
<feature type="compositionally biased region" description="Gly residues" evidence="2">
    <location>
        <begin position="716"/>
        <end position="728"/>
    </location>
</feature>
<gene>
    <name evidence="4" type="primary">CCDC66</name>
    <name evidence="4" type="ORF">DLA_It00790</name>
</gene>
<dbReference type="PANTHER" id="PTHR22736:SF2">
    <property type="entry name" value="COILED-COIL DOMAIN-CONTAINING PROTEIN 66"/>
    <property type="match status" value="1"/>
</dbReference>
<dbReference type="GO" id="GO:0060271">
    <property type="term" value="P:cilium assembly"/>
    <property type="evidence" value="ECO:0007669"/>
    <property type="project" value="TreeGrafter"/>
</dbReference>
<organism evidence="4">
    <name type="scientific">Dicentrarchus labrax</name>
    <name type="common">European seabass</name>
    <name type="synonym">Morone labrax</name>
    <dbReference type="NCBI Taxonomy" id="13489"/>
    <lineage>
        <taxon>Eukaryota</taxon>
        <taxon>Metazoa</taxon>
        <taxon>Chordata</taxon>
        <taxon>Craniata</taxon>
        <taxon>Vertebrata</taxon>
        <taxon>Euteleostomi</taxon>
        <taxon>Actinopterygii</taxon>
        <taxon>Neopterygii</taxon>
        <taxon>Teleostei</taxon>
        <taxon>Neoteleostei</taxon>
        <taxon>Acanthomorphata</taxon>
        <taxon>Eupercaria</taxon>
        <taxon>Moronidae</taxon>
        <taxon>Dicentrarchus</taxon>
    </lineage>
</organism>
<accession>E6ZGD7</accession>
<feature type="compositionally biased region" description="Basic and acidic residues" evidence="2">
    <location>
        <begin position="249"/>
        <end position="285"/>
    </location>
</feature>